<dbReference type="AlphaFoldDB" id="A0A433QUA5"/>
<dbReference type="EMBL" id="RBNJ01001286">
    <property type="protein sequence ID" value="RUS33327.1"/>
    <property type="molecule type" value="Genomic_DNA"/>
</dbReference>
<name>A0A433QUA5_9FUNG</name>
<protein>
    <submittedName>
        <fullName evidence="1">Uncharacterized protein</fullName>
    </submittedName>
</protein>
<gene>
    <name evidence="1" type="ORF">BC938DRAFT_472109</name>
</gene>
<organism evidence="1 2">
    <name type="scientific">Jimgerdemannia flammicorona</name>
    <dbReference type="NCBI Taxonomy" id="994334"/>
    <lineage>
        <taxon>Eukaryota</taxon>
        <taxon>Fungi</taxon>
        <taxon>Fungi incertae sedis</taxon>
        <taxon>Mucoromycota</taxon>
        <taxon>Mucoromycotina</taxon>
        <taxon>Endogonomycetes</taxon>
        <taxon>Endogonales</taxon>
        <taxon>Endogonaceae</taxon>
        <taxon>Jimgerdemannia</taxon>
    </lineage>
</organism>
<evidence type="ECO:0000313" key="1">
    <source>
        <dbReference type="EMBL" id="RUS33327.1"/>
    </source>
</evidence>
<reference evidence="1 2" key="1">
    <citation type="journal article" date="2018" name="New Phytol.">
        <title>Phylogenomics of Endogonaceae and evolution of mycorrhizas within Mucoromycota.</title>
        <authorList>
            <person name="Chang Y."/>
            <person name="Desiro A."/>
            <person name="Na H."/>
            <person name="Sandor L."/>
            <person name="Lipzen A."/>
            <person name="Clum A."/>
            <person name="Barry K."/>
            <person name="Grigoriev I.V."/>
            <person name="Martin F.M."/>
            <person name="Stajich J.E."/>
            <person name="Smith M.E."/>
            <person name="Bonito G."/>
            <person name="Spatafora J.W."/>
        </authorList>
    </citation>
    <scope>NUCLEOTIDE SEQUENCE [LARGE SCALE GENOMIC DNA]</scope>
    <source>
        <strain evidence="1 2">AD002</strain>
    </source>
</reference>
<comment type="caution">
    <text evidence="1">The sequence shown here is derived from an EMBL/GenBank/DDBJ whole genome shotgun (WGS) entry which is preliminary data.</text>
</comment>
<keyword evidence="2" id="KW-1185">Reference proteome</keyword>
<sequence>MTKQEMPLPNFTSCDTTLVSMNSPRPYIIPVLSILQISHCHELTIMRGTPDSNLPVEPVLNIQRTQRL</sequence>
<accession>A0A433QUA5</accession>
<proteinExistence type="predicted"/>
<dbReference type="Proteomes" id="UP000274822">
    <property type="component" value="Unassembled WGS sequence"/>
</dbReference>
<evidence type="ECO:0000313" key="2">
    <source>
        <dbReference type="Proteomes" id="UP000274822"/>
    </source>
</evidence>